<protein>
    <submittedName>
        <fullName evidence="1">Uncharacterized protein</fullName>
    </submittedName>
</protein>
<dbReference type="OrthoDB" id="27283at2157"/>
<accession>A0A830GVI6</accession>
<organism evidence="1 2">
    <name type="scientific">Thermocladium modestius</name>
    <dbReference type="NCBI Taxonomy" id="62609"/>
    <lineage>
        <taxon>Archaea</taxon>
        <taxon>Thermoproteota</taxon>
        <taxon>Thermoprotei</taxon>
        <taxon>Thermoproteales</taxon>
        <taxon>Thermoproteaceae</taxon>
        <taxon>Thermocladium</taxon>
    </lineage>
</organism>
<dbReference type="AlphaFoldDB" id="A0A830GVI6"/>
<proteinExistence type="predicted"/>
<name>A0A830GVI6_9CREN</name>
<comment type="caution">
    <text evidence="1">The sequence shown here is derived from an EMBL/GenBank/DDBJ whole genome shotgun (WGS) entry which is preliminary data.</text>
</comment>
<evidence type="ECO:0000313" key="2">
    <source>
        <dbReference type="Proteomes" id="UP000610960"/>
    </source>
</evidence>
<sequence length="205" mass="23109">MLLVMGRTAGLSSKALEGRYKTPDDIRDIHLVSKPRLGDKLMDFAVTDDPDGLTLISFDIPGGGARIYSKIKETAAWLLSPRMDNSTYLAPSHEAKQMLLSKIPTKANAVEYQVEPMNRQYVEAALGETFIELTKYARKRLMGLINSRGQATSISVEALSTWTNAAKTASREWRRRGFNVDNADRLIKLVEDMVEFKEERRGRAW</sequence>
<keyword evidence="2" id="KW-1185">Reference proteome</keyword>
<gene>
    <name evidence="1" type="ORF">GCM10007981_11240</name>
</gene>
<dbReference type="RefSeq" id="WP_188596427.1">
    <property type="nucleotide sequence ID" value="NZ_BMNL01000002.1"/>
</dbReference>
<dbReference type="EMBL" id="BMNL01000002">
    <property type="protein sequence ID" value="GGP20980.1"/>
    <property type="molecule type" value="Genomic_DNA"/>
</dbReference>
<reference evidence="1" key="2">
    <citation type="submission" date="2020-09" db="EMBL/GenBank/DDBJ databases">
        <authorList>
            <person name="Sun Q."/>
            <person name="Ohkuma M."/>
        </authorList>
    </citation>
    <scope>NUCLEOTIDE SEQUENCE</scope>
    <source>
        <strain evidence="1">JCM 10088</strain>
    </source>
</reference>
<reference evidence="1" key="1">
    <citation type="journal article" date="2014" name="Int. J. Syst. Evol. Microbiol.">
        <title>Complete genome sequence of Corynebacterium casei LMG S-19264T (=DSM 44701T), isolated from a smear-ripened cheese.</title>
        <authorList>
            <consortium name="US DOE Joint Genome Institute (JGI-PGF)"/>
            <person name="Walter F."/>
            <person name="Albersmeier A."/>
            <person name="Kalinowski J."/>
            <person name="Ruckert C."/>
        </authorList>
    </citation>
    <scope>NUCLEOTIDE SEQUENCE</scope>
    <source>
        <strain evidence="1">JCM 10088</strain>
    </source>
</reference>
<dbReference type="Proteomes" id="UP000610960">
    <property type="component" value="Unassembled WGS sequence"/>
</dbReference>
<evidence type="ECO:0000313" key="1">
    <source>
        <dbReference type="EMBL" id="GGP20980.1"/>
    </source>
</evidence>